<dbReference type="CDD" id="cd04647">
    <property type="entry name" value="LbH_MAT_like"/>
    <property type="match status" value="1"/>
</dbReference>
<sequence>MAPVAPDGIRGAKLMGLLSRAELEAQGFAALGDDVRISDKASIYGAKRIHLGDHVRIDDFCVLSAGTGGIEIGSHVHVAIYSSLIGAGRIVLHDFCNLSSRVSIYSSSDDYSGAFMTNPMVPTEYTGVTSASVILEKHVIIGCGSVVLPGVRLAAGVAVGALSLVTRDCEAFGIYAGQPARRIKERRRDLLDLEARLMS</sequence>
<dbReference type="PANTHER" id="PTHR23416:SF78">
    <property type="entry name" value="LIPOPOLYSACCHARIDE BIOSYNTHESIS O-ACETYL TRANSFERASE WBBJ-RELATED"/>
    <property type="match status" value="1"/>
</dbReference>
<dbReference type="Gene3D" id="2.160.10.10">
    <property type="entry name" value="Hexapeptide repeat proteins"/>
    <property type="match status" value="1"/>
</dbReference>
<proteinExistence type="predicted"/>
<evidence type="ECO:0000313" key="1">
    <source>
        <dbReference type="EMBL" id="BDI04352.1"/>
    </source>
</evidence>
<dbReference type="RefSeq" id="WP_251972482.1">
    <property type="nucleotide sequence ID" value="NZ_AP025730.1"/>
</dbReference>
<organism evidence="1 2">
    <name type="scientific">Sphaerotilus microaerophilus</name>
    <dbReference type="NCBI Taxonomy" id="2914710"/>
    <lineage>
        <taxon>Bacteria</taxon>
        <taxon>Pseudomonadati</taxon>
        <taxon>Pseudomonadota</taxon>
        <taxon>Betaproteobacteria</taxon>
        <taxon>Burkholderiales</taxon>
        <taxon>Sphaerotilaceae</taxon>
        <taxon>Sphaerotilus</taxon>
    </lineage>
</organism>
<keyword evidence="1" id="KW-0808">Transferase</keyword>
<dbReference type="GO" id="GO:0016740">
    <property type="term" value="F:transferase activity"/>
    <property type="evidence" value="ECO:0007669"/>
    <property type="project" value="UniProtKB-KW"/>
</dbReference>
<reference evidence="1" key="1">
    <citation type="submission" date="2022-04" db="EMBL/GenBank/DDBJ databases">
        <title>Whole genome sequence of Sphaerotilus sp. FB-5.</title>
        <authorList>
            <person name="Takeda M."/>
            <person name="Narihara S."/>
            <person name="Akimoto M."/>
            <person name="Akimoto R."/>
            <person name="Nishiyashiki S."/>
            <person name="Murakami T."/>
        </authorList>
    </citation>
    <scope>NUCLEOTIDE SEQUENCE</scope>
    <source>
        <strain evidence="1">FB-5</strain>
    </source>
</reference>
<evidence type="ECO:0000313" key="2">
    <source>
        <dbReference type="Proteomes" id="UP001057498"/>
    </source>
</evidence>
<dbReference type="SUPFAM" id="SSF51161">
    <property type="entry name" value="Trimeric LpxA-like enzymes"/>
    <property type="match status" value="1"/>
</dbReference>
<keyword evidence="2" id="KW-1185">Reference proteome</keyword>
<gene>
    <name evidence="1" type="primary">vioB</name>
    <name evidence="1" type="ORF">CATMQ487_13220</name>
</gene>
<dbReference type="Proteomes" id="UP001057498">
    <property type="component" value="Chromosome"/>
</dbReference>
<name>A0ABN6PJ47_9BURK</name>
<accession>A0ABN6PJ47</accession>
<dbReference type="PANTHER" id="PTHR23416">
    <property type="entry name" value="SIALIC ACID SYNTHASE-RELATED"/>
    <property type="match status" value="1"/>
</dbReference>
<dbReference type="InterPro" id="IPR051159">
    <property type="entry name" value="Hexapeptide_acetyltransf"/>
</dbReference>
<protein>
    <submittedName>
        <fullName evidence="1">Transferase</fullName>
    </submittedName>
</protein>
<dbReference type="InterPro" id="IPR011004">
    <property type="entry name" value="Trimer_LpxA-like_sf"/>
</dbReference>
<dbReference type="EMBL" id="AP025730">
    <property type="protein sequence ID" value="BDI04352.1"/>
    <property type="molecule type" value="Genomic_DNA"/>
</dbReference>